<dbReference type="InterPro" id="IPR004441">
    <property type="entry name" value="rRNA_MeTrfase_TrmH"/>
</dbReference>
<keyword evidence="7" id="KW-1185">Reference proteome</keyword>
<reference evidence="6 7" key="1">
    <citation type="submission" date="2019-08" db="EMBL/GenBank/DDBJ databases">
        <title>In-depth cultivation of the pig gut microbiome towards novel bacterial diversity and tailored functional studies.</title>
        <authorList>
            <person name="Wylensek D."/>
            <person name="Hitch T.C.A."/>
            <person name="Clavel T."/>
        </authorList>
    </citation>
    <scope>NUCLEOTIDE SEQUENCE [LARGE SCALE GENOMIC DNA]</scope>
    <source>
        <strain evidence="6 7">WCA-MUC-591-APC-4B</strain>
    </source>
</reference>
<sequence length="340" mass="36847">MAGKKKNGKNRRDAHGVYERREARGKSSYGGNRSNERSDGSRRGGRDGGRENNSRSVYDYGGAGSRPSSRRAPRTEGFRGGNSERRGVRNFEQEESAENLLVGRNPVIEALRAGHDVERIYMAEGAGGSISIIRALAKEQGVSISMVDRFKLDHMAPGQKHQGVIAEIPAYHYSKMQDIFARAAAMDEEPFIVILDEITDPHNVGAIIRSAECMGAHGIIIPNRRACGLTSTVAKSAAGAIEQIPVVRVTNIGRTIEELQSRGIWIAACDMDGEAYYSAAGLNGAVAIVIGNEGRGIGKLVREKCDFVVSIPMKGKINSLNASNAAAIVLAEIRRRRECR</sequence>
<protein>
    <submittedName>
        <fullName evidence="6">23S rRNA (Guanosine(2251)-2'-O)-methyltransferase RlmB</fullName>
    </submittedName>
</protein>
<dbReference type="InterPro" id="IPR001537">
    <property type="entry name" value="SpoU_MeTrfase"/>
</dbReference>
<dbReference type="Gene3D" id="3.40.1280.10">
    <property type="match status" value="1"/>
</dbReference>
<comment type="caution">
    <text evidence="6">The sequence shown here is derived from an EMBL/GenBank/DDBJ whole genome shotgun (WGS) entry which is preliminary data.</text>
</comment>
<dbReference type="FunFam" id="3.40.1280.10:FF:000008">
    <property type="entry name" value="Group 3 RNA methyltransferase TrmH"/>
    <property type="match status" value="1"/>
</dbReference>
<dbReference type="PANTHER" id="PTHR46429:SF1">
    <property type="entry name" value="23S RRNA (GUANOSINE-2'-O-)-METHYLTRANSFERASE RLMB"/>
    <property type="match status" value="1"/>
</dbReference>
<dbReference type="SUPFAM" id="SSF75217">
    <property type="entry name" value="alpha/beta knot"/>
    <property type="match status" value="1"/>
</dbReference>
<dbReference type="Gene3D" id="3.30.1330.30">
    <property type="match status" value="1"/>
</dbReference>
<dbReference type="GO" id="GO:0032259">
    <property type="term" value="P:methylation"/>
    <property type="evidence" value="ECO:0007669"/>
    <property type="project" value="UniProtKB-KW"/>
</dbReference>
<evidence type="ECO:0000313" key="7">
    <source>
        <dbReference type="Proteomes" id="UP000469424"/>
    </source>
</evidence>
<dbReference type="GO" id="GO:0006396">
    <property type="term" value="P:RNA processing"/>
    <property type="evidence" value="ECO:0007669"/>
    <property type="project" value="InterPro"/>
</dbReference>
<organism evidence="6 7">
    <name type="scientific">Mogibacterium kristiansenii</name>
    <dbReference type="NCBI Taxonomy" id="2606708"/>
    <lineage>
        <taxon>Bacteria</taxon>
        <taxon>Bacillati</taxon>
        <taxon>Bacillota</taxon>
        <taxon>Clostridia</taxon>
        <taxon>Peptostreptococcales</taxon>
        <taxon>Anaerovoracaceae</taxon>
        <taxon>Mogibacterium</taxon>
    </lineage>
</organism>
<dbReference type="GO" id="GO:0003723">
    <property type="term" value="F:RNA binding"/>
    <property type="evidence" value="ECO:0007669"/>
    <property type="project" value="InterPro"/>
</dbReference>
<proteinExistence type="inferred from homology"/>
<dbReference type="Pfam" id="PF00588">
    <property type="entry name" value="SpoU_methylase"/>
    <property type="match status" value="1"/>
</dbReference>
<accession>A0A6N7X4F3</accession>
<name>A0A6N7X4F3_9FIRM</name>
<evidence type="ECO:0000259" key="5">
    <source>
        <dbReference type="SMART" id="SM00967"/>
    </source>
</evidence>
<dbReference type="GO" id="GO:0005829">
    <property type="term" value="C:cytosol"/>
    <property type="evidence" value="ECO:0007669"/>
    <property type="project" value="TreeGrafter"/>
</dbReference>
<dbReference type="NCBIfam" id="TIGR00186">
    <property type="entry name" value="rRNA_methyl_3"/>
    <property type="match status" value="1"/>
</dbReference>
<comment type="similarity">
    <text evidence="1">Belongs to the class IV-like SAM-binding methyltransferase superfamily. RNA methyltransferase TrmH family.</text>
</comment>
<dbReference type="Proteomes" id="UP000469424">
    <property type="component" value="Unassembled WGS sequence"/>
</dbReference>
<dbReference type="Pfam" id="PF08032">
    <property type="entry name" value="SpoU_sub_bind"/>
    <property type="match status" value="1"/>
</dbReference>
<dbReference type="InterPro" id="IPR029064">
    <property type="entry name" value="Ribosomal_eL30-like_sf"/>
</dbReference>
<keyword evidence="2 6" id="KW-0489">Methyltransferase</keyword>
<feature type="compositionally biased region" description="Basic and acidic residues" evidence="4">
    <location>
        <begin position="34"/>
        <end position="53"/>
    </location>
</feature>
<dbReference type="EMBL" id="VUNA01000004">
    <property type="protein sequence ID" value="MST70372.1"/>
    <property type="molecule type" value="Genomic_DNA"/>
</dbReference>
<evidence type="ECO:0000313" key="6">
    <source>
        <dbReference type="EMBL" id="MST70372.1"/>
    </source>
</evidence>
<evidence type="ECO:0000256" key="4">
    <source>
        <dbReference type="SAM" id="MobiDB-lite"/>
    </source>
</evidence>
<evidence type="ECO:0000256" key="3">
    <source>
        <dbReference type="ARBA" id="ARBA00022679"/>
    </source>
</evidence>
<dbReference type="AlphaFoldDB" id="A0A6N7X4F3"/>
<dbReference type="SUPFAM" id="SSF55315">
    <property type="entry name" value="L30e-like"/>
    <property type="match status" value="1"/>
</dbReference>
<dbReference type="GO" id="GO:0008173">
    <property type="term" value="F:RNA methyltransferase activity"/>
    <property type="evidence" value="ECO:0007669"/>
    <property type="project" value="InterPro"/>
</dbReference>
<dbReference type="RefSeq" id="WP_154553930.1">
    <property type="nucleotide sequence ID" value="NZ_JAQXUZ010000018.1"/>
</dbReference>
<dbReference type="InterPro" id="IPR029028">
    <property type="entry name" value="Alpha/beta_knot_MTases"/>
</dbReference>
<dbReference type="InterPro" id="IPR029026">
    <property type="entry name" value="tRNA_m1G_MTases_N"/>
</dbReference>
<feature type="domain" description="RNA 2-O ribose methyltransferase substrate binding" evidence="5">
    <location>
        <begin position="100"/>
        <end position="174"/>
    </location>
</feature>
<feature type="region of interest" description="Disordered" evidence="4">
    <location>
        <begin position="1"/>
        <end position="88"/>
    </location>
</feature>
<evidence type="ECO:0000256" key="1">
    <source>
        <dbReference type="ARBA" id="ARBA00007228"/>
    </source>
</evidence>
<dbReference type="CDD" id="cd18103">
    <property type="entry name" value="SpoU-like_RlmB"/>
    <property type="match status" value="1"/>
</dbReference>
<gene>
    <name evidence="6" type="primary">rlmB</name>
    <name evidence="6" type="ORF">FYJ65_03290</name>
</gene>
<dbReference type="PANTHER" id="PTHR46429">
    <property type="entry name" value="23S RRNA (GUANOSINE-2'-O-)-METHYLTRANSFERASE RLMB"/>
    <property type="match status" value="1"/>
</dbReference>
<dbReference type="InterPro" id="IPR013123">
    <property type="entry name" value="SpoU_subst-bd"/>
</dbReference>
<keyword evidence="3 6" id="KW-0808">Transferase</keyword>
<feature type="compositionally biased region" description="Basic and acidic residues" evidence="4">
    <location>
        <begin position="10"/>
        <end position="25"/>
    </location>
</feature>
<dbReference type="SMART" id="SM00967">
    <property type="entry name" value="SpoU_sub_bind"/>
    <property type="match status" value="1"/>
</dbReference>
<evidence type="ECO:0000256" key="2">
    <source>
        <dbReference type="ARBA" id="ARBA00022603"/>
    </source>
</evidence>
<feature type="compositionally biased region" description="Basic and acidic residues" evidence="4">
    <location>
        <begin position="73"/>
        <end position="88"/>
    </location>
</feature>